<accession>A0ACC1M2L5</accession>
<protein>
    <submittedName>
        <fullName evidence="1">Uncharacterized protein</fullName>
    </submittedName>
</protein>
<proteinExistence type="predicted"/>
<comment type="caution">
    <text evidence="1">The sequence shown here is derived from an EMBL/GenBank/DDBJ whole genome shotgun (WGS) entry which is preliminary data.</text>
</comment>
<organism evidence="1 2">
    <name type="scientific">Coemansia aciculifera</name>
    <dbReference type="NCBI Taxonomy" id="417176"/>
    <lineage>
        <taxon>Eukaryota</taxon>
        <taxon>Fungi</taxon>
        <taxon>Fungi incertae sedis</taxon>
        <taxon>Zoopagomycota</taxon>
        <taxon>Kickxellomycotina</taxon>
        <taxon>Kickxellomycetes</taxon>
        <taxon>Kickxellales</taxon>
        <taxon>Kickxellaceae</taxon>
        <taxon>Coemansia</taxon>
    </lineage>
</organism>
<gene>
    <name evidence="1" type="ORF">IWW38_002964</name>
</gene>
<evidence type="ECO:0000313" key="1">
    <source>
        <dbReference type="EMBL" id="KAJ2893139.1"/>
    </source>
</evidence>
<sequence>MDDIHRNIDNNDHLVLTQLLLLSNPQASKNNITTTTLKWERLRSHYPPKHPDFAPIDSAATTRDDYDIALSQAATMIAYAIDWLRLATDPQKVDRRRIQQTDDLLTTLCDMLITTRNEH</sequence>
<keyword evidence="2" id="KW-1185">Reference proteome</keyword>
<evidence type="ECO:0000313" key="2">
    <source>
        <dbReference type="Proteomes" id="UP001139981"/>
    </source>
</evidence>
<dbReference type="EMBL" id="JANBVB010000596">
    <property type="protein sequence ID" value="KAJ2893139.1"/>
    <property type="molecule type" value="Genomic_DNA"/>
</dbReference>
<feature type="non-terminal residue" evidence="1">
    <location>
        <position position="119"/>
    </location>
</feature>
<reference evidence="1" key="1">
    <citation type="submission" date="2022-07" db="EMBL/GenBank/DDBJ databases">
        <title>Phylogenomic reconstructions and comparative analyses of Kickxellomycotina fungi.</title>
        <authorList>
            <person name="Reynolds N.K."/>
            <person name="Stajich J.E."/>
            <person name="Barry K."/>
            <person name="Grigoriev I.V."/>
            <person name="Crous P."/>
            <person name="Smith M.E."/>
        </authorList>
    </citation>
    <scope>NUCLEOTIDE SEQUENCE</scope>
    <source>
        <strain evidence="1">CBS 190363</strain>
    </source>
</reference>
<name>A0ACC1M2L5_9FUNG</name>
<dbReference type="Proteomes" id="UP001139981">
    <property type="component" value="Unassembled WGS sequence"/>
</dbReference>